<accession>A0A2A6FSG5</accession>
<feature type="compositionally biased region" description="Basic residues" evidence="1">
    <location>
        <begin position="160"/>
        <end position="177"/>
    </location>
</feature>
<sequence length="183" mass="20626">MAPVAGVLAAEQAATLARIDAFAADHDALEVAKVLDVPVAVTVALIEDLLHLCPLDQGCAYRIDINRVHEPAAEVLAYVEIAQLRTPDRTTLLDFVRHLDLGVLAVHPDLDFVHTNHKPTAHIERFHHTLTEEWAYTRHYNSDTDRTNAYQTWIHTYSNHKPHTNARGKTPTRHTHNFRGNNN</sequence>
<evidence type="ECO:0000256" key="1">
    <source>
        <dbReference type="SAM" id="MobiDB-lite"/>
    </source>
</evidence>
<dbReference type="GO" id="GO:0015074">
    <property type="term" value="P:DNA integration"/>
    <property type="evidence" value="ECO:0007669"/>
    <property type="project" value="InterPro"/>
</dbReference>
<feature type="region of interest" description="Disordered" evidence="1">
    <location>
        <begin position="160"/>
        <end position="183"/>
    </location>
</feature>
<organism evidence="2 3">
    <name type="scientific">Candidatus Lumbricidiphila eiseniae</name>
    <dbReference type="NCBI Taxonomy" id="1969409"/>
    <lineage>
        <taxon>Bacteria</taxon>
        <taxon>Bacillati</taxon>
        <taxon>Actinomycetota</taxon>
        <taxon>Actinomycetes</taxon>
        <taxon>Micrococcales</taxon>
        <taxon>Microbacteriaceae</taxon>
        <taxon>Candidatus Lumbricidiphila</taxon>
    </lineage>
</organism>
<protein>
    <submittedName>
        <fullName evidence="2">Uncharacterized protein</fullName>
    </submittedName>
</protein>
<dbReference type="Proteomes" id="UP000219994">
    <property type="component" value="Unassembled WGS sequence"/>
</dbReference>
<comment type="caution">
    <text evidence="2">The sequence shown here is derived from an EMBL/GenBank/DDBJ whole genome shotgun (WGS) entry which is preliminary data.</text>
</comment>
<dbReference type="EMBL" id="NAEP01000030">
    <property type="protein sequence ID" value="PDQ35618.1"/>
    <property type="molecule type" value="Genomic_DNA"/>
</dbReference>
<proteinExistence type="predicted"/>
<evidence type="ECO:0000313" key="3">
    <source>
        <dbReference type="Proteomes" id="UP000219994"/>
    </source>
</evidence>
<dbReference type="SUPFAM" id="SSF53098">
    <property type="entry name" value="Ribonuclease H-like"/>
    <property type="match status" value="1"/>
</dbReference>
<dbReference type="InterPro" id="IPR012337">
    <property type="entry name" value="RNaseH-like_sf"/>
</dbReference>
<evidence type="ECO:0000313" key="2">
    <source>
        <dbReference type="EMBL" id="PDQ35618.1"/>
    </source>
</evidence>
<gene>
    <name evidence="2" type="ORF">B5766_05040</name>
</gene>
<name>A0A2A6FSG5_9MICO</name>
<reference evidence="3" key="1">
    <citation type="submission" date="2017-03" db="EMBL/GenBank/DDBJ databases">
        <authorList>
            <person name="Lund M.B."/>
        </authorList>
    </citation>
    <scope>NUCLEOTIDE SEQUENCE [LARGE SCALE GENOMIC DNA]</scope>
</reference>
<dbReference type="AlphaFoldDB" id="A0A2A6FSG5"/>